<evidence type="ECO:0000313" key="3">
    <source>
        <dbReference type="Proteomes" id="UP001302126"/>
    </source>
</evidence>
<organism evidence="2 3">
    <name type="scientific">Podospora australis</name>
    <dbReference type="NCBI Taxonomy" id="1536484"/>
    <lineage>
        <taxon>Eukaryota</taxon>
        <taxon>Fungi</taxon>
        <taxon>Dikarya</taxon>
        <taxon>Ascomycota</taxon>
        <taxon>Pezizomycotina</taxon>
        <taxon>Sordariomycetes</taxon>
        <taxon>Sordariomycetidae</taxon>
        <taxon>Sordariales</taxon>
        <taxon>Podosporaceae</taxon>
        <taxon>Podospora</taxon>
    </lineage>
</organism>
<comment type="caution">
    <text evidence="2">The sequence shown here is derived from an EMBL/GenBank/DDBJ whole genome shotgun (WGS) entry which is preliminary data.</text>
</comment>
<sequence>MPPFHCKISDACHNRQDLPMIEAHFDVGLFLKKDLHVEIKNGIMAAPNEKPSTPVVLGKGPLNGKYLKEVVADIKDLLVLEVEDSVPAPRYHSLGWDADDNVEEHSRKVFHIVLGWDAKRVSSEISWIKKEIQQAADEKKRKKEAAAAAKQAQQLQEIIERDMAWHRISDPHRQFVARQQAKPGLLGLRDLPGLYIVRSHGVKALFNFGLIEGIMLLGMTRGSIELLRGEQPKLDQYGREIASWDDEGDESPRVSMWKSREDSSDDQPTVKLQEKGLLGSIADPYGVQEAGAKRRKTTINNNEVHFQFVCRQVLGYPLADDGNDHVGTLTFDESKLSAKGYFSLPTYFGDDDPPQRFSIYKVSNQPKKLEPGADSLKSTERYQQQQQQQSSQQPSQQSFSELACWLIRCRCHSILSLSYCAARCCPPR</sequence>
<dbReference type="AlphaFoldDB" id="A0AAN7AEC4"/>
<evidence type="ECO:0000256" key="1">
    <source>
        <dbReference type="SAM" id="MobiDB-lite"/>
    </source>
</evidence>
<evidence type="ECO:0000313" key="2">
    <source>
        <dbReference type="EMBL" id="KAK4184088.1"/>
    </source>
</evidence>
<feature type="region of interest" description="Disordered" evidence="1">
    <location>
        <begin position="361"/>
        <end position="394"/>
    </location>
</feature>
<dbReference type="EMBL" id="MU864506">
    <property type="protein sequence ID" value="KAK4184088.1"/>
    <property type="molecule type" value="Genomic_DNA"/>
</dbReference>
<gene>
    <name evidence="2" type="ORF">QBC35DRAFT_477592</name>
</gene>
<protein>
    <submittedName>
        <fullName evidence="2">Uncharacterized protein</fullName>
    </submittedName>
</protein>
<reference evidence="2" key="1">
    <citation type="journal article" date="2023" name="Mol. Phylogenet. Evol.">
        <title>Genome-scale phylogeny and comparative genomics of the fungal order Sordariales.</title>
        <authorList>
            <person name="Hensen N."/>
            <person name="Bonometti L."/>
            <person name="Westerberg I."/>
            <person name="Brannstrom I.O."/>
            <person name="Guillou S."/>
            <person name="Cros-Aarteil S."/>
            <person name="Calhoun S."/>
            <person name="Haridas S."/>
            <person name="Kuo A."/>
            <person name="Mondo S."/>
            <person name="Pangilinan J."/>
            <person name="Riley R."/>
            <person name="LaButti K."/>
            <person name="Andreopoulos B."/>
            <person name="Lipzen A."/>
            <person name="Chen C."/>
            <person name="Yan M."/>
            <person name="Daum C."/>
            <person name="Ng V."/>
            <person name="Clum A."/>
            <person name="Steindorff A."/>
            <person name="Ohm R.A."/>
            <person name="Martin F."/>
            <person name="Silar P."/>
            <person name="Natvig D.O."/>
            <person name="Lalanne C."/>
            <person name="Gautier V."/>
            <person name="Ament-Velasquez S.L."/>
            <person name="Kruys A."/>
            <person name="Hutchinson M.I."/>
            <person name="Powell A.J."/>
            <person name="Barry K."/>
            <person name="Miller A.N."/>
            <person name="Grigoriev I.V."/>
            <person name="Debuchy R."/>
            <person name="Gladieux P."/>
            <person name="Hiltunen Thoren M."/>
            <person name="Johannesson H."/>
        </authorList>
    </citation>
    <scope>NUCLEOTIDE SEQUENCE</scope>
    <source>
        <strain evidence="2">PSN309</strain>
    </source>
</reference>
<name>A0AAN7AEC4_9PEZI</name>
<dbReference type="Proteomes" id="UP001302126">
    <property type="component" value="Unassembled WGS sequence"/>
</dbReference>
<reference evidence="2" key="2">
    <citation type="submission" date="2023-05" db="EMBL/GenBank/DDBJ databases">
        <authorList>
            <consortium name="Lawrence Berkeley National Laboratory"/>
            <person name="Steindorff A."/>
            <person name="Hensen N."/>
            <person name="Bonometti L."/>
            <person name="Westerberg I."/>
            <person name="Brannstrom I.O."/>
            <person name="Guillou S."/>
            <person name="Cros-Aarteil S."/>
            <person name="Calhoun S."/>
            <person name="Haridas S."/>
            <person name="Kuo A."/>
            <person name="Mondo S."/>
            <person name="Pangilinan J."/>
            <person name="Riley R."/>
            <person name="Labutti K."/>
            <person name="Andreopoulos B."/>
            <person name="Lipzen A."/>
            <person name="Chen C."/>
            <person name="Yanf M."/>
            <person name="Daum C."/>
            <person name="Ng V."/>
            <person name="Clum A."/>
            <person name="Ohm R."/>
            <person name="Martin F."/>
            <person name="Silar P."/>
            <person name="Natvig D."/>
            <person name="Lalanne C."/>
            <person name="Gautier V."/>
            <person name="Ament-Velasquez S.L."/>
            <person name="Kruys A."/>
            <person name="Hutchinson M.I."/>
            <person name="Powell A.J."/>
            <person name="Barry K."/>
            <person name="Miller A.N."/>
            <person name="Grigoriev I.V."/>
            <person name="Debuchy R."/>
            <person name="Gladieux P."/>
            <person name="Thoren M.H."/>
            <person name="Johannesson H."/>
        </authorList>
    </citation>
    <scope>NUCLEOTIDE SEQUENCE</scope>
    <source>
        <strain evidence="2">PSN309</strain>
    </source>
</reference>
<feature type="region of interest" description="Disordered" evidence="1">
    <location>
        <begin position="241"/>
        <end position="269"/>
    </location>
</feature>
<keyword evidence="3" id="KW-1185">Reference proteome</keyword>
<feature type="compositionally biased region" description="Low complexity" evidence="1">
    <location>
        <begin position="383"/>
        <end position="394"/>
    </location>
</feature>
<proteinExistence type="predicted"/>
<accession>A0AAN7AEC4</accession>